<dbReference type="InterPro" id="IPR036390">
    <property type="entry name" value="WH_DNA-bd_sf"/>
</dbReference>
<feature type="domain" description="HTH marR-type" evidence="1">
    <location>
        <begin position="8"/>
        <end position="141"/>
    </location>
</feature>
<evidence type="ECO:0000313" key="3">
    <source>
        <dbReference type="Proteomes" id="UP001589691"/>
    </source>
</evidence>
<sequence>MATPNSVFDEFLTDYARVFRYMNEKITGPLSAYHLTFDTFIIMHEIGTSSQPPLLMDIAHAHRVSRSAISRQISILLKYHYVYQESNPNDRRQKSLRLTDQGQSIDRDLMQNLQVIFQEWVDQLGKRRVNTLLAVLGDFNRKIITPNYEQTNKLQ</sequence>
<dbReference type="SUPFAM" id="SSF46785">
    <property type="entry name" value="Winged helix' DNA-binding domain"/>
    <property type="match status" value="1"/>
</dbReference>
<dbReference type="SMART" id="SM00347">
    <property type="entry name" value="HTH_MARR"/>
    <property type="match status" value="1"/>
</dbReference>
<accession>A0ABV5WXN8</accession>
<dbReference type="RefSeq" id="WP_137642612.1">
    <property type="nucleotide sequence ID" value="NZ_BJEA01000010.1"/>
</dbReference>
<keyword evidence="3" id="KW-1185">Reference proteome</keyword>
<dbReference type="Gene3D" id="1.10.10.10">
    <property type="entry name" value="Winged helix-like DNA-binding domain superfamily/Winged helix DNA-binding domain"/>
    <property type="match status" value="1"/>
</dbReference>
<proteinExistence type="predicted"/>
<name>A0ABV5WXN8_9LACO</name>
<dbReference type="PROSITE" id="PS50995">
    <property type="entry name" value="HTH_MARR_2"/>
    <property type="match status" value="1"/>
</dbReference>
<dbReference type="InterPro" id="IPR000835">
    <property type="entry name" value="HTH_MarR-typ"/>
</dbReference>
<evidence type="ECO:0000313" key="2">
    <source>
        <dbReference type="EMBL" id="MFB9770446.1"/>
    </source>
</evidence>
<evidence type="ECO:0000259" key="1">
    <source>
        <dbReference type="PROSITE" id="PS50995"/>
    </source>
</evidence>
<dbReference type="InterPro" id="IPR039422">
    <property type="entry name" value="MarR/SlyA-like"/>
</dbReference>
<dbReference type="Proteomes" id="UP001589691">
    <property type="component" value="Unassembled WGS sequence"/>
</dbReference>
<dbReference type="Pfam" id="PF13463">
    <property type="entry name" value="HTH_27"/>
    <property type="match status" value="1"/>
</dbReference>
<dbReference type="PANTHER" id="PTHR33164">
    <property type="entry name" value="TRANSCRIPTIONAL REGULATOR, MARR FAMILY"/>
    <property type="match status" value="1"/>
</dbReference>
<organism evidence="2 3">
    <name type="scientific">Lactiplantibacillus modestisalitolerans</name>
    <dbReference type="NCBI Taxonomy" id="1457219"/>
    <lineage>
        <taxon>Bacteria</taxon>
        <taxon>Bacillati</taxon>
        <taxon>Bacillota</taxon>
        <taxon>Bacilli</taxon>
        <taxon>Lactobacillales</taxon>
        <taxon>Lactobacillaceae</taxon>
        <taxon>Lactiplantibacillus</taxon>
    </lineage>
</organism>
<dbReference type="InterPro" id="IPR036388">
    <property type="entry name" value="WH-like_DNA-bd_sf"/>
</dbReference>
<comment type="caution">
    <text evidence="2">The sequence shown here is derived from an EMBL/GenBank/DDBJ whole genome shotgun (WGS) entry which is preliminary data.</text>
</comment>
<dbReference type="EMBL" id="JBHLZY010000025">
    <property type="protein sequence ID" value="MFB9770446.1"/>
    <property type="molecule type" value="Genomic_DNA"/>
</dbReference>
<gene>
    <name evidence="2" type="ORF">ACFFLI_11280</name>
</gene>
<protein>
    <submittedName>
        <fullName evidence="2">MarR family winged helix-turn-helix transcriptional regulator</fullName>
    </submittedName>
</protein>
<reference evidence="2 3" key="1">
    <citation type="submission" date="2024-09" db="EMBL/GenBank/DDBJ databases">
        <authorList>
            <person name="Sun Q."/>
            <person name="Mori K."/>
        </authorList>
    </citation>
    <scope>NUCLEOTIDE SEQUENCE [LARGE SCALE GENOMIC DNA]</scope>
    <source>
        <strain evidence="2 3">TBRC 4576</strain>
    </source>
</reference>
<dbReference type="PANTHER" id="PTHR33164:SF43">
    <property type="entry name" value="HTH-TYPE TRANSCRIPTIONAL REPRESSOR YETL"/>
    <property type="match status" value="1"/>
</dbReference>